<organism evidence="2 3">
    <name type="scientific">Bremia lactucae</name>
    <name type="common">Lettuce downy mildew</name>
    <dbReference type="NCBI Taxonomy" id="4779"/>
    <lineage>
        <taxon>Eukaryota</taxon>
        <taxon>Sar</taxon>
        <taxon>Stramenopiles</taxon>
        <taxon>Oomycota</taxon>
        <taxon>Peronosporomycetes</taxon>
        <taxon>Peronosporales</taxon>
        <taxon>Peronosporaceae</taxon>
        <taxon>Bremia</taxon>
    </lineage>
</organism>
<gene>
    <name evidence="2" type="ORF">CCR75_009145</name>
</gene>
<keyword evidence="1" id="KW-0732">Signal</keyword>
<reference evidence="2 3" key="1">
    <citation type="journal article" date="2021" name="Genome Biol.">
        <title>AFLAP: assembly-free linkage analysis pipeline using k-mers from genome sequencing data.</title>
        <authorList>
            <person name="Fletcher K."/>
            <person name="Zhang L."/>
            <person name="Gil J."/>
            <person name="Han R."/>
            <person name="Cavanaugh K."/>
            <person name="Michelmore R."/>
        </authorList>
    </citation>
    <scope>NUCLEOTIDE SEQUENCE [LARGE SCALE GENOMIC DNA]</scope>
    <source>
        <strain evidence="2 3">SF5</strain>
    </source>
</reference>
<dbReference type="KEGG" id="blac:94352861"/>
<evidence type="ECO:0008006" key="4">
    <source>
        <dbReference type="Google" id="ProtNLM"/>
    </source>
</evidence>
<accession>A0A976FM46</accession>
<comment type="caution">
    <text evidence="2">The sequence shown here is derived from an EMBL/GenBank/DDBJ whole genome shotgun (WGS) entry which is preliminary data.</text>
</comment>
<evidence type="ECO:0000256" key="1">
    <source>
        <dbReference type="SAM" id="SignalP"/>
    </source>
</evidence>
<dbReference type="AlphaFoldDB" id="A0A976FM46"/>
<feature type="signal peptide" evidence="1">
    <location>
        <begin position="1"/>
        <end position="23"/>
    </location>
</feature>
<evidence type="ECO:0000313" key="2">
    <source>
        <dbReference type="EMBL" id="TDH69109.1"/>
    </source>
</evidence>
<keyword evidence="3" id="KW-1185">Reference proteome</keyword>
<dbReference type="GeneID" id="94352861"/>
<dbReference type="EMBL" id="SHOA02000012">
    <property type="protein sequence ID" value="TDH69109.1"/>
    <property type="molecule type" value="Genomic_DNA"/>
</dbReference>
<name>A0A976FM46_BRELC</name>
<feature type="chain" id="PRO_5038076799" description="RxLR effector protein" evidence="1">
    <location>
        <begin position="24"/>
        <end position="165"/>
    </location>
</feature>
<dbReference type="RefSeq" id="XP_067818608.1">
    <property type="nucleotide sequence ID" value="XM_067967190.1"/>
</dbReference>
<sequence length="165" mass="18894">MRHHYIVLLSAIIASDAFMRTSATNDSNARVKEHLNNDNDDDERGLDVLKSIFRSKATHTNSGTWNQNLADMVHEKKSFKSVLDSMGLTKGNFEKLSDNKLLVWIQYTSAAGKKKKSRVSVLQKQLAMNDQDFHSLLYTTSRKNPAFRALLWEFEEQRGLSRSVF</sequence>
<dbReference type="Proteomes" id="UP000294530">
    <property type="component" value="Unassembled WGS sequence"/>
</dbReference>
<evidence type="ECO:0000313" key="3">
    <source>
        <dbReference type="Proteomes" id="UP000294530"/>
    </source>
</evidence>
<protein>
    <recommendedName>
        <fullName evidence="4">RxLR effector protein</fullName>
    </recommendedName>
</protein>
<proteinExistence type="predicted"/>